<sequence length="149" mass="17218">MEIIRTNSSNQDFKKICNQLDKELNARYGHEQAIYDEHNIIEENKTVIVGYINEIPMAIGCFKQLDKDIIEIKRMYVSTLQRKKGFALKILSELEKWAKELGYSTAVLETGKKQPEAISLYKKANYEVTDNYGPYVGIENSVCMKKIML</sequence>
<dbReference type="Gene3D" id="3.40.630.30">
    <property type="match status" value="1"/>
</dbReference>
<keyword evidence="3" id="KW-1185">Reference proteome</keyword>
<feature type="domain" description="N-acetyltransferase" evidence="1">
    <location>
        <begin position="2"/>
        <end position="149"/>
    </location>
</feature>
<dbReference type="GO" id="GO:0016747">
    <property type="term" value="F:acyltransferase activity, transferring groups other than amino-acyl groups"/>
    <property type="evidence" value="ECO:0007669"/>
    <property type="project" value="InterPro"/>
</dbReference>
<organism evidence="2 3">
    <name type="scientific">Desulfosarcina alkanivorans</name>
    <dbReference type="NCBI Taxonomy" id="571177"/>
    <lineage>
        <taxon>Bacteria</taxon>
        <taxon>Pseudomonadati</taxon>
        <taxon>Thermodesulfobacteriota</taxon>
        <taxon>Desulfobacteria</taxon>
        <taxon>Desulfobacterales</taxon>
        <taxon>Desulfosarcinaceae</taxon>
        <taxon>Desulfosarcina</taxon>
    </lineage>
</organism>
<reference evidence="2 3" key="1">
    <citation type="submission" date="2019-11" db="EMBL/GenBank/DDBJ databases">
        <title>Comparative genomics of hydrocarbon-degrading Desulfosarcina strains.</title>
        <authorList>
            <person name="Watanabe M."/>
            <person name="Kojima H."/>
            <person name="Fukui M."/>
        </authorList>
    </citation>
    <scope>NUCLEOTIDE SEQUENCE [LARGE SCALE GENOMIC DNA]</scope>
    <source>
        <strain evidence="2 3">PL12</strain>
    </source>
</reference>
<dbReference type="InterPro" id="IPR016181">
    <property type="entry name" value="Acyl_CoA_acyltransferase"/>
</dbReference>
<dbReference type="InterPro" id="IPR000182">
    <property type="entry name" value="GNAT_dom"/>
</dbReference>
<evidence type="ECO:0000259" key="1">
    <source>
        <dbReference type="PROSITE" id="PS51186"/>
    </source>
</evidence>
<dbReference type="SUPFAM" id="SSF55729">
    <property type="entry name" value="Acyl-CoA N-acyltransferases (Nat)"/>
    <property type="match status" value="1"/>
</dbReference>
<dbReference type="PROSITE" id="PS51186">
    <property type="entry name" value="GNAT"/>
    <property type="match status" value="1"/>
</dbReference>
<dbReference type="KEGG" id="dalk:DSCA_05440"/>
<dbReference type="OrthoDB" id="9803233at2"/>
<gene>
    <name evidence="2" type="ORF">DSCA_05440</name>
</gene>
<name>A0A5K7YJT3_9BACT</name>
<keyword evidence="2" id="KW-0808">Transferase</keyword>
<dbReference type="EMBL" id="AP021874">
    <property type="protein sequence ID" value="BBO66614.1"/>
    <property type="molecule type" value="Genomic_DNA"/>
</dbReference>
<dbReference type="Pfam" id="PF00583">
    <property type="entry name" value="Acetyltransf_1"/>
    <property type="match status" value="1"/>
</dbReference>
<dbReference type="Proteomes" id="UP000427906">
    <property type="component" value="Chromosome"/>
</dbReference>
<accession>A0A5K7YJT3</accession>
<dbReference type="CDD" id="cd04301">
    <property type="entry name" value="NAT_SF"/>
    <property type="match status" value="1"/>
</dbReference>
<dbReference type="AlphaFoldDB" id="A0A5K7YJT3"/>
<evidence type="ECO:0000313" key="3">
    <source>
        <dbReference type="Proteomes" id="UP000427906"/>
    </source>
</evidence>
<protein>
    <submittedName>
        <fullName evidence="2">N-acetyltransferase</fullName>
    </submittedName>
</protein>
<evidence type="ECO:0000313" key="2">
    <source>
        <dbReference type="EMBL" id="BBO66614.1"/>
    </source>
</evidence>
<proteinExistence type="predicted"/>